<organism evidence="1">
    <name type="scientific">Spongospora subterranea</name>
    <dbReference type="NCBI Taxonomy" id="70186"/>
    <lineage>
        <taxon>Eukaryota</taxon>
        <taxon>Sar</taxon>
        <taxon>Rhizaria</taxon>
        <taxon>Endomyxa</taxon>
        <taxon>Phytomyxea</taxon>
        <taxon>Plasmodiophorida</taxon>
        <taxon>Plasmodiophoridae</taxon>
        <taxon>Spongospora</taxon>
    </lineage>
</organism>
<protein>
    <submittedName>
        <fullName evidence="1">Uncharacterized protein</fullName>
    </submittedName>
</protein>
<accession>A0A0H5QYW3</accession>
<name>A0A0H5QYW3_9EUKA</name>
<proteinExistence type="predicted"/>
<dbReference type="EMBL" id="HACM01006688">
    <property type="protein sequence ID" value="CRZ07130.1"/>
    <property type="molecule type" value="Transcribed_RNA"/>
</dbReference>
<dbReference type="AlphaFoldDB" id="A0A0H5QYW3"/>
<sequence>MAKWRIVDPSMYRWLTLTFCIIEMKTSSALSSREGIFENFVIFIRYGGIDTILQQNLSNTSTVSKKKAERADESYTRNLTNLRAAAIQKAVRPWWARRLIIPSHDRLSTSITTSLFLPRSINL</sequence>
<reference evidence="1" key="1">
    <citation type="submission" date="2015-04" db="EMBL/GenBank/DDBJ databases">
        <title>The genome sequence of the plant pathogenic Rhizarian Plasmodiophora brassicae reveals insights in its biotrophic life cycle and the origin of chitin synthesis.</title>
        <authorList>
            <person name="Schwelm A."/>
            <person name="Fogelqvist J."/>
            <person name="Knaust A."/>
            <person name="Julke S."/>
            <person name="Lilja T."/>
            <person name="Dhandapani V."/>
            <person name="Bonilla-Rosso G."/>
            <person name="Karlsson M."/>
            <person name="Shevchenko A."/>
            <person name="Choi S.R."/>
            <person name="Kim H.G."/>
            <person name="Park J.Y."/>
            <person name="Lim Y.P."/>
            <person name="Ludwig-Muller J."/>
            <person name="Dixelius C."/>
        </authorList>
    </citation>
    <scope>NUCLEOTIDE SEQUENCE</scope>
    <source>
        <tissue evidence="1">Potato root galls</tissue>
    </source>
</reference>
<evidence type="ECO:0000313" key="1">
    <source>
        <dbReference type="EMBL" id="CRZ07130.1"/>
    </source>
</evidence>